<dbReference type="EMBL" id="JBHSSC010000044">
    <property type="protein sequence ID" value="MFC6182146.1"/>
    <property type="molecule type" value="Genomic_DNA"/>
</dbReference>
<protein>
    <submittedName>
        <fullName evidence="2">Uncharacterized protein</fullName>
    </submittedName>
</protein>
<evidence type="ECO:0000313" key="2">
    <source>
        <dbReference type="EMBL" id="MFC6182146.1"/>
    </source>
</evidence>
<keyword evidence="1" id="KW-1133">Transmembrane helix</keyword>
<feature type="transmembrane region" description="Helical" evidence="1">
    <location>
        <begin position="6"/>
        <end position="35"/>
    </location>
</feature>
<keyword evidence="1" id="KW-0812">Transmembrane</keyword>
<sequence length="52" mass="5962">MVLGSIVGWLFPVSLTVTIVFGAVVLGLSICWWLIFKWTVRRFNTEGKRHAR</sequence>
<reference evidence="3" key="1">
    <citation type="journal article" date="2019" name="Int. J. Syst. Evol. Microbiol.">
        <title>The Global Catalogue of Microorganisms (GCM) 10K type strain sequencing project: providing services to taxonomists for standard genome sequencing and annotation.</title>
        <authorList>
            <consortium name="The Broad Institute Genomics Platform"/>
            <consortium name="The Broad Institute Genome Sequencing Center for Infectious Disease"/>
            <person name="Wu L."/>
            <person name="Ma J."/>
        </authorList>
    </citation>
    <scope>NUCLEOTIDE SEQUENCE [LARGE SCALE GENOMIC DNA]</scope>
    <source>
        <strain evidence="3">CCM 8933</strain>
    </source>
</reference>
<gene>
    <name evidence="2" type="ORF">ACFP5Y_13000</name>
</gene>
<comment type="caution">
    <text evidence="2">The sequence shown here is derived from an EMBL/GenBank/DDBJ whole genome shotgun (WGS) entry which is preliminary data.</text>
</comment>
<evidence type="ECO:0000256" key="1">
    <source>
        <dbReference type="SAM" id="Phobius"/>
    </source>
</evidence>
<name>A0ABW1S433_9LACO</name>
<dbReference type="Proteomes" id="UP001596282">
    <property type="component" value="Unassembled WGS sequence"/>
</dbReference>
<organism evidence="2 3">
    <name type="scientific">Lactiplantibacillus daowaiensis</name>
    <dbReference type="NCBI Taxonomy" id="2559918"/>
    <lineage>
        <taxon>Bacteria</taxon>
        <taxon>Bacillati</taxon>
        <taxon>Bacillota</taxon>
        <taxon>Bacilli</taxon>
        <taxon>Lactobacillales</taxon>
        <taxon>Lactobacillaceae</taxon>
        <taxon>Lactiplantibacillus</taxon>
    </lineage>
</organism>
<evidence type="ECO:0000313" key="3">
    <source>
        <dbReference type="Proteomes" id="UP001596282"/>
    </source>
</evidence>
<proteinExistence type="predicted"/>
<accession>A0ABW1S433</accession>
<keyword evidence="1" id="KW-0472">Membrane</keyword>
<keyword evidence="3" id="KW-1185">Reference proteome</keyword>
<dbReference type="RefSeq" id="WP_171001405.1">
    <property type="nucleotide sequence ID" value="NZ_BJDJ01000002.1"/>
</dbReference>